<dbReference type="Pfam" id="PF13241">
    <property type="entry name" value="NAD_binding_7"/>
    <property type="match status" value="1"/>
</dbReference>
<reference evidence="9 10" key="1">
    <citation type="journal article" date="2009" name="Nature">
        <title>Evolution of pathogenicity and sexual reproduction in eight Candida genomes.</title>
        <authorList>
            <person name="Butler G."/>
            <person name="Rasmussen M.D."/>
            <person name="Lin M.F."/>
            <person name="Santos M.A."/>
            <person name="Sakthikumar S."/>
            <person name="Munro C.A."/>
            <person name="Rheinbay E."/>
            <person name="Grabherr M."/>
            <person name="Forche A."/>
            <person name="Reedy J.L."/>
            <person name="Agrafioti I."/>
            <person name="Arnaud M.B."/>
            <person name="Bates S."/>
            <person name="Brown A.J."/>
            <person name="Brunke S."/>
            <person name="Costanzo M.C."/>
            <person name="Fitzpatrick D.A."/>
            <person name="de Groot P.W."/>
            <person name="Harris D."/>
            <person name="Hoyer L.L."/>
            <person name="Hube B."/>
            <person name="Klis F.M."/>
            <person name="Kodira C."/>
            <person name="Lennard N."/>
            <person name="Logue M.E."/>
            <person name="Martin R."/>
            <person name="Neiman A.M."/>
            <person name="Nikolaou E."/>
            <person name="Quail M.A."/>
            <person name="Quinn J."/>
            <person name="Santos M.C."/>
            <person name="Schmitzberger F.F."/>
            <person name="Sherlock G."/>
            <person name="Shah P."/>
            <person name="Silverstein K.A."/>
            <person name="Skrzypek M.S."/>
            <person name="Soll D."/>
            <person name="Staggs R."/>
            <person name="Stansfield I."/>
            <person name="Stumpf M.P."/>
            <person name="Sudbery P.E."/>
            <person name="Srikantha T."/>
            <person name="Zeng Q."/>
            <person name="Berman J."/>
            <person name="Berriman M."/>
            <person name="Heitman J."/>
            <person name="Gow N.A."/>
            <person name="Lorenz M.C."/>
            <person name="Birren B.W."/>
            <person name="Kellis M."/>
            <person name="Cuomo C.A."/>
        </authorList>
    </citation>
    <scope>NUCLEOTIDE SEQUENCE [LARGE SCALE GENOMIC DNA]</scope>
    <source>
        <strain evidence="10">ATCC 11503 / BCRC 21390 / CBS 2605 / JCM 1781 / NBRC 1676 / NRRL YB-4239</strain>
    </source>
</reference>
<dbReference type="STRING" id="379508.A5E0A3"/>
<dbReference type="GO" id="GO:0004325">
    <property type="term" value="F:ferrochelatase activity"/>
    <property type="evidence" value="ECO:0007669"/>
    <property type="project" value="InterPro"/>
</dbReference>
<proteinExistence type="predicted"/>
<dbReference type="Proteomes" id="UP000001996">
    <property type="component" value="Unassembled WGS sequence"/>
</dbReference>
<dbReference type="EMBL" id="CH981526">
    <property type="protein sequence ID" value="EDK44861.1"/>
    <property type="molecule type" value="Genomic_DNA"/>
</dbReference>
<dbReference type="SUPFAM" id="SSF51735">
    <property type="entry name" value="NAD(P)-binding Rossmann-fold domains"/>
    <property type="match status" value="1"/>
</dbReference>
<dbReference type="eggNOG" id="ENOG502RYIW">
    <property type="taxonomic scope" value="Eukaryota"/>
</dbReference>
<dbReference type="PANTHER" id="PTHR35330">
    <property type="entry name" value="SIROHEME BIOSYNTHESIS PROTEIN MET8"/>
    <property type="match status" value="1"/>
</dbReference>
<dbReference type="InterPro" id="IPR036291">
    <property type="entry name" value="NAD(P)-bd_dom_sf"/>
</dbReference>
<dbReference type="HOGENOM" id="CLU_011276_8_5_1"/>
<comment type="pathway">
    <text evidence="1">Porphyrin-containing compound metabolism; siroheme biosynthesis; sirohydrochlorin from precorrin-2: step 1/1.</text>
</comment>
<evidence type="ECO:0000256" key="6">
    <source>
        <dbReference type="SAM" id="MobiDB-lite"/>
    </source>
</evidence>
<evidence type="ECO:0000256" key="4">
    <source>
        <dbReference type="ARBA" id="ARBA00023027"/>
    </source>
</evidence>
<dbReference type="VEuPathDB" id="FungiDB:LELG_03040"/>
<dbReference type="PANTHER" id="PTHR35330:SF1">
    <property type="entry name" value="SIROHEME BIOSYNTHESIS PROTEIN MET8"/>
    <property type="match status" value="1"/>
</dbReference>
<dbReference type="UniPathway" id="UPA00262">
    <property type="reaction ID" value="UER00222"/>
</dbReference>
<keyword evidence="5" id="KW-0627">Porphyrin biosynthesis</keyword>
<evidence type="ECO:0000313" key="10">
    <source>
        <dbReference type="Proteomes" id="UP000001996"/>
    </source>
</evidence>
<evidence type="ECO:0000256" key="3">
    <source>
        <dbReference type="ARBA" id="ARBA00023002"/>
    </source>
</evidence>
<dbReference type="FunCoup" id="A5E0A3">
    <property type="interactions" value="108"/>
</dbReference>
<feature type="compositionally biased region" description="Acidic residues" evidence="6">
    <location>
        <begin position="286"/>
        <end position="299"/>
    </location>
</feature>
<dbReference type="GO" id="GO:0019354">
    <property type="term" value="P:siroheme biosynthetic process"/>
    <property type="evidence" value="ECO:0007669"/>
    <property type="project" value="UniProtKB-UniPathway"/>
</dbReference>
<keyword evidence="10" id="KW-1185">Reference proteome</keyword>
<dbReference type="AlphaFoldDB" id="A5E0A3"/>
<dbReference type="SUPFAM" id="SSF75615">
    <property type="entry name" value="Siroheme synthase middle domains-like"/>
    <property type="match status" value="1"/>
</dbReference>
<feature type="region of interest" description="Disordered" evidence="6">
    <location>
        <begin position="286"/>
        <end position="316"/>
    </location>
</feature>
<evidence type="ECO:0000256" key="2">
    <source>
        <dbReference type="ARBA" id="ARBA00012400"/>
    </source>
</evidence>
<dbReference type="Gene3D" id="1.10.3280.10">
    <property type="entry name" value="Siroheme synthase, domain 3"/>
    <property type="match status" value="1"/>
</dbReference>
<evidence type="ECO:0000313" key="9">
    <source>
        <dbReference type="EMBL" id="EDK44861.1"/>
    </source>
</evidence>
<keyword evidence="3" id="KW-0560">Oxidoreductase</keyword>
<feature type="domain" description="Siroheme biosynthesis protein Met8 C-terminal" evidence="7">
    <location>
        <begin position="191"/>
        <end position="242"/>
    </location>
</feature>
<dbReference type="Pfam" id="PF14824">
    <property type="entry name" value="Sirohm_synth_M"/>
    <property type="match status" value="1"/>
</dbReference>
<dbReference type="InterPro" id="IPR028281">
    <property type="entry name" value="Sirohaem_synthase_central"/>
</dbReference>
<protein>
    <recommendedName>
        <fullName evidence="2">precorrin-2 dehydrogenase</fullName>
        <ecNumber evidence="2">1.3.1.76</ecNumber>
    </recommendedName>
</protein>
<sequence length="316" mass="36481">MTDTPNGVKGSLLLAWQVRDKHCLVIGAGDVALSRINHLILAQAKITVVTGETKEPHPSILKLNSEGRIHNFVQRNYENNDLIMYESTKPTVNFRNITPKDFSEISSLSNETFACVCCCIDDYELSTKIYYQCKLLRLPVNIADKPPLCDFYFGSMFNRDNLQIMISTNGKSPRLSKMIKDNIAKEFDGVDLNNAIENLGMIRSRLRQLILIDDDLVTIDTRMNWIKTLTDFFTLKQWSELQLVPETLLEPPHDNRFMYVDRIIKYFPDYPPQNYETFKSTIFESEIEEDKEDDEDDDKEGQVKEVETSLENLSIE</sequence>
<evidence type="ECO:0000256" key="5">
    <source>
        <dbReference type="ARBA" id="ARBA00023244"/>
    </source>
</evidence>
<evidence type="ECO:0000256" key="1">
    <source>
        <dbReference type="ARBA" id="ARBA00005010"/>
    </source>
</evidence>
<keyword evidence="4" id="KW-0520">NAD</keyword>
<gene>
    <name evidence="9" type="ORF">LELG_03040</name>
</gene>
<dbReference type="EC" id="1.3.1.76" evidence="2"/>
<dbReference type="Pfam" id="PF14823">
    <property type="entry name" value="Sirohm_synth_C"/>
    <property type="match status" value="1"/>
</dbReference>
<dbReference type="OMA" id="PTGCKLT"/>
<name>A5E0A3_LODEL</name>
<evidence type="ECO:0000259" key="8">
    <source>
        <dbReference type="Pfam" id="PF14824"/>
    </source>
</evidence>
<dbReference type="InParanoid" id="A5E0A3"/>
<dbReference type="InterPro" id="IPR028162">
    <property type="entry name" value="Met8_C"/>
</dbReference>
<dbReference type="OrthoDB" id="1721126at2759"/>
<dbReference type="GO" id="GO:0043115">
    <property type="term" value="F:precorrin-2 dehydrogenase activity"/>
    <property type="evidence" value="ECO:0007669"/>
    <property type="project" value="UniProtKB-EC"/>
</dbReference>
<organism evidence="9 10">
    <name type="scientific">Lodderomyces elongisporus (strain ATCC 11503 / CBS 2605 / JCM 1781 / NBRC 1676 / NRRL YB-4239)</name>
    <name type="common">Yeast</name>
    <name type="synonym">Saccharomyces elongisporus</name>
    <dbReference type="NCBI Taxonomy" id="379508"/>
    <lineage>
        <taxon>Eukaryota</taxon>
        <taxon>Fungi</taxon>
        <taxon>Dikarya</taxon>
        <taxon>Ascomycota</taxon>
        <taxon>Saccharomycotina</taxon>
        <taxon>Pichiomycetes</taxon>
        <taxon>Debaryomycetaceae</taxon>
        <taxon>Candida/Lodderomyces clade</taxon>
        <taxon>Lodderomyces</taxon>
    </lineage>
</organism>
<dbReference type="InterPro" id="IPR028161">
    <property type="entry name" value="Met8-like"/>
</dbReference>
<accession>A5E0A3</accession>
<dbReference type="Gene3D" id="3.30.160.110">
    <property type="entry name" value="Siroheme synthase, domain 2"/>
    <property type="match status" value="1"/>
</dbReference>
<evidence type="ECO:0000259" key="7">
    <source>
        <dbReference type="Pfam" id="PF14823"/>
    </source>
</evidence>
<feature type="domain" description="Siroheme synthase central" evidence="8">
    <location>
        <begin position="159"/>
        <end position="185"/>
    </location>
</feature>
<dbReference type="Gene3D" id="3.40.50.720">
    <property type="entry name" value="NAD(P)-binding Rossmann-like Domain"/>
    <property type="match status" value="1"/>
</dbReference>